<sequence>MKANLQDQKRLLELVDLDLSLVRNAGDKAKLLSATAISEANEKALALSDHLIDARNRVGDLELELKRSENDLELVENRIAKDNQRLSSTSSAKDAQGIEHELTTLAKRKSELEDTELGIMEVLETVRAELSAAEKAKASAENELTQLRSALATNTAELDSARAELSSKRSSLVGLIEPELASAYQRKADRNVAAGRLVGRECRACRLSITATNLEEILALPADEIAECPNCQAYLVRS</sequence>
<organism evidence="3">
    <name type="scientific">freshwater metagenome</name>
    <dbReference type="NCBI Taxonomy" id="449393"/>
    <lineage>
        <taxon>unclassified sequences</taxon>
        <taxon>metagenomes</taxon>
        <taxon>ecological metagenomes</taxon>
    </lineage>
</organism>
<dbReference type="Gene3D" id="1.10.287.1490">
    <property type="match status" value="1"/>
</dbReference>
<evidence type="ECO:0000313" key="3">
    <source>
        <dbReference type="EMBL" id="CAB4634995.1"/>
    </source>
</evidence>
<dbReference type="InterPro" id="IPR056003">
    <property type="entry name" value="CT398_CC_hairpin"/>
</dbReference>
<evidence type="ECO:0000256" key="1">
    <source>
        <dbReference type="SAM" id="Coils"/>
    </source>
</evidence>
<dbReference type="EMBL" id="CAEZVT010000047">
    <property type="protein sequence ID" value="CAB4634995.1"/>
    <property type="molecule type" value="Genomic_DNA"/>
</dbReference>
<dbReference type="Pfam" id="PF24481">
    <property type="entry name" value="CT398_CC"/>
    <property type="match status" value="1"/>
</dbReference>
<proteinExistence type="predicted"/>
<feature type="domain" description="CT398-like coiled coil hairpin" evidence="2">
    <location>
        <begin position="15"/>
        <end position="189"/>
    </location>
</feature>
<protein>
    <submittedName>
        <fullName evidence="3">Unannotated protein</fullName>
    </submittedName>
</protein>
<reference evidence="3" key="1">
    <citation type="submission" date="2020-05" db="EMBL/GenBank/DDBJ databases">
        <authorList>
            <person name="Chiriac C."/>
            <person name="Salcher M."/>
            <person name="Ghai R."/>
            <person name="Kavagutti S V."/>
        </authorList>
    </citation>
    <scope>NUCLEOTIDE SEQUENCE</scope>
</reference>
<keyword evidence="1" id="KW-0175">Coiled coil</keyword>
<feature type="coiled-coil region" evidence="1">
    <location>
        <begin position="51"/>
        <end position="164"/>
    </location>
</feature>
<evidence type="ECO:0000259" key="2">
    <source>
        <dbReference type="Pfam" id="PF24481"/>
    </source>
</evidence>
<name>A0A6J6JEA8_9ZZZZ</name>
<accession>A0A6J6JEA8</accession>
<dbReference type="AlphaFoldDB" id="A0A6J6JEA8"/>
<gene>
    <name evidence="3" type="ORF">UFOPK2131_00538</name>
</gene>